<evidence type="ECO:0000313" key="3">
    <source>
        <dbReference type="Proteomes" id="UP000035444"/>
    </source>
</evidence>
<dbReference type="Pfam" id="PF00293">
    <property type="entry name" value="NUDIX"/>
    <property type="match status" value="1"/>
</dbReference>
<evidence type="ECO:0000313" key="2">
    <source>
        <dbReference type="EMBL" id="KLN60013.1"/>
    </source>
</evidence>
<keyword evidence="3" id="KW-1185">Reference proteome</keyword>
<dbReference type="Pfam" id="PF14803">
    <property type="entry name" value="Zn_ribbon_Nudix"/>
    <property type="match status" value="1"/>
</dbReference>
<accession>A0A0H2MCE2</accession>
<protein>
    <submittedName>
        <fullName evidence="2">NUDIX hydrolase</fullName>
    </submittedName>
</protein>
<dbReference type="InterPro" id="IPR029401">
    <property type="entry name" value="Nudix_N"/>
</dbReference>
<feature type="domain" description="Nudix hydrolase" evidence="1">
    <location>
        <begin position="40"/>
        <end position="167"/>
    </location>
</feature>
<reference evidence="2 3" key="1">
    <citation type="submission" date="2015-03" db="EMBL/GenBank/DDBJ databases">
        <title>Genome Sequence of Kiloniella spongiae MEBiC09566, isolated from a marine sponge.</title>
        <authorList>
            <person name="Shao Z."/>
            <person name="Wang L."/>
            <person name="Li X."/>
        </authorList>
    </citation>
    <scope>NUCLEOTIDE SEQUENCE [LARGE SCALE GENOMIC DNA]</scope>
    <source>
        <strain evidence="2 3">MEBiC09566</strain>
    </source>
</reference>
<keyword evidence="2" id="KW-0378">Hydrolase</keyword>
<dbReference type="PROSITE" id="PS51462">
    <property type="entry name" value="NUDIX"/>
    <property type="match status" value="1"/>
</dbReference>
<dbReference type="PANTHER" id="PTHR43222:SF2">
    <property type="entry name" value="NUDIX HYDROLASE 23, CHLOROPLASTIC"/>
    <property type="match status" value="1"/>
</dbReference>
<dbReference type="EMBL" id="LAQL01000009">
    <property type="protein sequence ID" value="KLN60013.1"/>
    <property type="molecule type" value="Genomic_DNA"/>
</dbReference>
<dbReference type="Proteomes" id="UP000035444">
    <property type="component" value="Unassembled WGS sequence"/>
</dbReference>
<comment type="caution">
    <text evidence="2">The sequence shown here is derived from an EMBL/GenBank/DDBJ whole genome shotgun (WGS) entry which is preliminary data.</text>
</comment>
<evidence type="ECO:0000259" key="1">
    <source>
        <dbReference type="PROSITE" id="PS51462"/>
    </source>
</evidence>
<dbReference type="Gene3D" id="2.20.70.10">
    <property type="match status" value="1"/>
</dbReference>
<proteinExistence type="predicted"/>
<dbReference type="InterPro" id="IPR000086">
    <property type="entry name" value="NUDIX_hydrolase_dom"/>
</dbReference>
<dbReference type="RefSeq" id="WP_047765002.1">
    <property type="nucleotide sequence ID" value="NZ_LAQL01000009.1"/>
</dbReference>
<organism evidence="2 3">
    <name type="scientific">Kiloniella spongiae</name>
    <dbReference type="NCBI Taxonomy" id="1489064"/>
    <lineage>
        <taxon>Bacteria</taxon>
        <taxon>Pseudomonadati</taxon>
        <taxon>Pseudomonadota</taxon>
        <taxon>Alphaproteobacteria</taxon>
        <taxon>Rhodospirillales</taxon>
        <taxon>Kiloniellaceae</taxon>
        <taxon>Kiloniella</taxon>
    </lineage>
</organism>
<dbReference type="GO" id="GO:0016787">
    <property type="term" value="F:hydrolase activity"/>
    <property type="evidence" value="ECO:0007669"/>
    <property type="project" value="UniProtKB-KW"/>
</dbReference>
<gene>
    <name evidence="2" type="ORF">WH96_15025</name>
</gene>
<dbReference type="OrthoDB" id="9761969at2"/>
<dbReference type="Gene3D" id="3.90.79.10">
    <property type="entry name" value="Nucleoside Triphosphate Pyrophosphohydrolase"/>
    <property type="match status" value="1"/>
</dbReference>
<dbReference type="CDD" id="cd04511">
    <property type="entry name" value="NUDIX_Hydrolase"/>
    <property type="match status" value="1"/>
</dbReference>
<dbReference type="STRING" id="1489064.WH96_15025"/>
<dbReference type="PANTHER" id="PTHR43222">
    <property type="entry name" value="NUDIX HYDROLASE 23"/>
    <property type="match status" value="1"/>
</dbReference>
<sequence length="178" mass="20581">MSNDDHLHIPPDASFSRRIPDQDDRERVVCNTCDYVIYENPKIVVGVVATWQEKILLVKREIEPRRGYWSLPAGYLELNETAEDGAAREAWEEARAKLTIDQILAVYSLPRISQIQIIYRAKLCNPDVSAGPESQEVTLFDWHNVPWQDLAFPTVGWALNQYHSIRDKNEFPTFTNPR</sequence>
<dbReference type="InterPro" id="IPR015797">
    <property type="entry name" value="NUDIX_hydrolase-like_dom_sf"/>
</dbReference>
<dbReference type="SUPFAM" id="SSF55811">
    <property type="entry name" value="Nudix"/>
    <property type="match status" value="1"/>
</dbReference>
<dbReference type="AlphaFoldDB" id="A0A0H2MCE2"/>
<name>A0A0H2MCE2_9PROT</name>